<dbReference type="AlphaFoldDB" id="U4KQJ2"/>
<comment type="subunit">
    <text evidence="3 13">Acetyl-CoA carboxylase is a heterohexamer of biotin carboxyl carrier protein, biotin carboxylase and the two subunits of carboxyl transferase in a 2:2 complex.</text>
</comment>
<dbReference type="SUPFAM" id="SSF52440">
    <property type="entry name" value="PreATP-grasp domain"/>
    <property type="match status" value="1"/>
</dbReference>
<evidence type="ECO:0000256" key="10">
    <source>
        <dbReference type="ARBA" id="ARBA00023267"/>
    </source>
</evidence>
<dbReference type="NCBIfam" id="NF006367">
    <property type="entry name" value="PRK08591.1"/>
    <property type="match status" value="1"/>
</dbReference>
<dbReference type="NCBIfam" id="TIGR00514">
    <property type="entry name" value="accC"/>
    <property type="match status" value="1"/>
</dbReference>
<dbReference type="PROSITE" id="PS00867">
    <property type="entry name" value="CPSASE_2"/>
    <property type="match status" value="1"/>
</dbReference>
<keyword evidence="6" id="KW-0479">Metal-binding</keyword>
<dbReference type="HOGENOM" id="CLU_000395_3_2_14"/>
<protein>
    <recommendedName>
        <fullName evidence="4 13">Biotin carboxylase</fullName>
        <ecNumber evidence="4 13">6.3.4.14</ecNumber>
    </recommendedName>
    <alternativeName>
        <fullName evidence="13">Acetyl-coenzyme A carboxylase biotin carboxylase subunit A</fullName>
    </alternativeName>
</protein>
<dbReference type="InterPro" id="IPR011761">
    <property type="entry name" value="ATP-grasp"/>
</dbReference>
<comment type="pathway">
    <text evidence="2 13">Lipid metabolism; malonyl-CoA biosynthesis; malonyl-CoA from acetyl-CoA: step 1/1.</text>
</comment>
<evidence type="ECO:0000313" key="16">
    <source>
        <dbReference type="EMBL" id="CCV64675.1"/>
    </source>
</evidence>
<dbReference type="SUPFAM" id="SSF51246">
    <property type="entry name" value="Rudiment single hybrid motif"/>
    <property type="match status" value="1"/>
</dbReference>
<dbReference type="InterPro" id="IPR016185">
    <property type="entry name" value="PreATP-grasp_dom_sf"/>
</dbReference>
<feature type="domain" description="ATP-grasp" evidence="14">
    <location>
        <begin position="122"/>
        <end position="319"/>
    </location>
</feature>
<dbReference type="GO" id="GO:0004075">
    <property type="term" value="F:biotin carboxylase activity"/>
    <property type="evidence" value="ECO:0007669"/>
    <property type="project" value="UniProtKB-EC"/>
</dbReference>
<dbReference type="SMART" id="SM00878">
    <property type="entry name" value="Biotin_carb_C"/>
    <property type="match status" value="1"/>
</dbReference>
<feature type="domain" description="Biotin carboxylation" evidence="15">
    <location>
        <begin position="3"/>
        <end position="448"/>
    </location>
</feature>
<keyword evidence="13" id="KW-0443">Lipid metabolism</keyword>
<dbReference type="FunFam" id="3.40.50.20:FF:000010">
    <property type="entry name" value="Propionyl-CoA carboxylase subunit alpha"/>
    <property type="match status" value="1"/>
</dbReference>
<evidence type="ECO:0000256" key="7">
    <source>
        <dbReference type="ARBA" id="ARBA00022741"/>
    </source>
</evidence>
<dbReference type="STRING" id="1318466.BN85410980"/>
<evidence type="ECO:0000256" key="13">
    <source>
        <dbReference type="RuleBase" id="RU365063"/>
    </source>
</evidence>
<dbReference type="EC" id="6.3.4.14" evidence="4 13"/>
<evidence type="ECO:0000256" key="2">
    <source>
        <dbReference type="ARBA" id="ARBA00004956"/>
    </source>
</evidence>
<evidence type="ECO:0000256" key="6">
    <source>
        <dbReference type="ARBA" id="ARBA00022723"/>
    </source>
</evidence>
<evidence type="ECO:0000256" key="4">
    <source>
        <dbReference type="ARBA" id="ARBA00013263"/>
    </source>
</evidence>
<dbReference type="PROSITE" id="PS00866">
    <property type="entry name" value="CPSASE_1"/>
    <property type="match status" value="1"/>
</dbReference>
<keyword evidence="13" id="KW-0275">Fatty acid biosynthesis</keyword>
<dbReference type="FunFam" id="3.30.470.20:FF:000028">
    <property type="entry name" value="Methylcrotonoyl-CoA carboxylase subunit alpha, mitochondrial"/>
    <property type="match status" value="1"/>
</dbReference>
<sequence>MKTQNKILIANRGEIAVRIIRACKELGILTVAIYSKADENSLHVKLADEAVCIGGNLSKDSYLNMSRVLSAAIATGCNAIHPGYGFLSENPKFVSMVEECQIRFIGPKASVIEKLGDKATARKIAISASIPVVEGSEGIIENAKEGLKIAKKIGYPVMIKASSGGGGKGISIVYSDQDFLSVFEKTQLEAMANFGDNQLYIEKFISNPRHIEIQILADHHGNTIHLFERDCSMQRRNQKMIEEAPSSFINDSLRKKMGQAAVKLAKTVGYTNAGTVEFLVDKEGKFYFIEMNTRIQVEHPVTEMITGVDLIKEQIKIAYDKKITLKQKDLTILGHAIECRINAENPFKNFMPTPGRIKRILLPGGLGVRIDGFIYPDYDVLPFYDSMLSKLIVFGKTRKEAIRKMRVALEQFVIEGIDTNIEYQYMIMHHPEFIKGSYDTGFIARFHSVMMEEYHEEFIK</sequence>
<dbReference type="SUPFAM" id="SSF56059">
    <property type="entry name" value="Glutathione synthetase ATP-binding domain-like"/>
    <property type="match status" value="1"/>
</dbReference>
<dbReference type="PROSITE" id="PS50979">
    <property type="entry name" value="BC"/>
    <property type="match status" value="1"/>
</dbReference>
<dbReference type="GO" id="GO:2001295">
    <property type="term" value="P:malonyl-CoA biosynthetic process"/>
    <property type="evidence" value="ECO:0007669"/>
    <property type="project" value="UniProtKB-UniPathway"/>
</dbReference>
<accession>U4KQJ2</accession>
<dbReference type="InterPro" id="IPR004549">
    <property type="entry name" value="Acetyl_CoA_COase_biotin_COase"/>
</dbReference>
<dbReference type="NCBIfam" id="NF004085">
    <property type="entry name" value="PRK05586.1"/>
    <property type="match status" value="1"/>
</dbReference>
<dbReference type="InterPro" id="IPR011054">
    <property type="entry name" value="Rudment_hybrid_motif"/>
</dbReference>
<keyword evidence="7 12" id="KW-0547">Nucleotide-binding</keyword>
<dbReference type="InterPro" id="IPR051602">
    <property type="entry name" value="ACC_Biotin_Carboxylase"/>
</dbReference>
<name>U4KQJ2_ALTPJ</name>
<evidence type="ECO:0000256" key="5">
    <source>
        <dbReference type="ARBA" id="ARBA00022598"/>
    </source>
</evidence>
<dbReference type="Gene3D" id="3.30.470.20">
    <property type="entry name" value="ATP-grasp fold, B domain"/>
    <property type="match status" value="1"/>
</dbReference>
<evidence type="ECO:0000256" key="1">
    <source>
        <dbReference type="ARBA" id="ARBA00003761"/>
    </source>
</evidence>
<dbReference type="PROSITE" id="PS50975">
    <property type="entry name" value="ATP_GRASP"/>
    <property type="match status" value="1"/>
</dbReference>
<keyword evidence="10 13" id="KW-0092">Biotin</keyword>
<dbReference type="InterPro" id="IPR011764">
    <property type="entry name" value="Biotin_carboxylation_dom"/>
</dbReference>
<keyword evidence="9" id="KW-0460">Magnesium</keyword>
<organism evidence="16 17">
    <name type="scientific">Alteracholeplasma palmae (strain ATCC 49389 / J233)</name>
    <name type="common">Acholeplasma palmae</name>
    <dbReference type="NCBI Taxonomy" id="1318466"/>
    <lineage>
        <taxon>Bacteria</taxon>
        <taxon>Bacillati</taxon>
        <taxon>Mycoplasmatota</taxon>
        <taxon>Mollicutes</taxon>
        <taxon>Acholeplasmatales</taxon>
        <taxon>Acholeplasmataceae</taxon>
        <taxon>Acholeplasma</taxon>
    </lineage>
</organism>
<dbReference type="Pfam" id="PF02785">
    <property type="entry name" value="Biotin_carb_C"/>
    <property type="match status" value="1"/>
</dbReference>
<comment type="function">
    <text evidence="1 13">This protein is a component of the acetyl coenzyme A carboxylase complex; first, biotin carboxylase catalyzes the carboxylation of the carrier protein and then the transcarboxylase transfers the carboxyl group to form malonyl-CoA.</text>
</comment>
<dbReference type="Proteomes" id="UP000032740">
    <property type="component" value="Chromosome"/>
</dbReference>
<gene>
    <name evidence="16" type="primary">accC</name>
    <name evidence="16" type="ORF">BN85410980</name>
</gene>
<evidence type="ECO:0000259" key="15">
    <source>
        <dbReference type="PROSITE" id="PS50979"/>
    </source>
</evidence>
<dbReference type="InterPro" id="IPR005481">
    <property type="entry name" value="BC-like_N"/>
</dbReference>
<dbReference type="InterPro" id="IPR005482">
    <property type="entry name" value="Biotin_COase_C"/>
</dbReference>
<evidence type="ECO:0000256" key="3">
    <source>
        <dbReference type="ARBA" id="ARBA00011750"/>
    </source>
</evidence>
<dbReference type="PANTHER" id="PTHR48095">
    <property type="entry name" value="PYRUVATE CARBOXYLASE SUBUNIT A"/>
    <property type="match status" value="1"/>
</dbReference>
<keyword evidence="5 13" id="KW-0436">Ligase</keyword>
<dbReference type="OrthoDB" id="9807469at2"/>
<dbReference type="GO" id="GO:0046872">
    <property type="term" value="F:metal ion binding"/>
    <property type="evidence" value="ECO:0007669"/>
    <property type="project" value="UniProtKB-KW"/>
</dbReference>
<evidence type="ECO:0000256" key="9">
    <source>
        <dbReference type="ARBA" id="ARBA00022842"/>
    </source>
</evidence>
<dbReference type="InterPro" id="IPR005479">
    <property type="entry name" value="CPAse_ATP-bd"/>
</dbReference>
<dbReference type="GO" id="GO:0006633">
    <property type="term" value="P:fatty acid biosynthetic process"/>
    <property type="evidence" value="ECO:0007669"/>
    <property type="project" value="UniProtKB-KW"/>
</dbReference>
<dbReference type="KEGG" id="apal:BN85410980"/>
<dbReference type="EMBL" id="FO681347">
    <property type="protein sequence ID" value="CCV64675.1"/>
    <property type="molecule type" value="Genomic_DNA"/>
</dbReference>
<dbReference type="Pfam" id="PF02786">
    <property type="entry name" value="CPSase_L_D2"/>
    <property type="match status" value="1"/>
</dbReference>
<dbReference type="Pfam" id="PF00289">
    <property type="entry name" value="Biotin_carb_N"/>
    <property type="match status" value="1"/>
</dbReference>
<reference evidence="16 17" key="1">
    <citation type="journal article" date="2013" name="J. Mol. Microbiol. Biotechnol.">
        <title>Analysis of the Complete Genomes of Acholeplasma brassicae , A. palmae and A. laidlawii and Their Comparison to the Obligate Parasites from ' Candidatus Phytoplasma'.</title>
        <authorList>
            <person name="Kube M."/>
            <person name="Siewert C."/>
            <person name="Migdoll A.M."/>
            <person name="Duduk B."/>
            <person name="Holz S."/>
            <person name="Rabus R."/>
            <person name="Seemuller E."/>
            <person name="Mitrovic J."/>
            <person name="Muller I."/>
            <person name="Buttner C."/>
            <person name="Reinhardt R."/>
        </authorList>
    </citation>
    <scope>NUCLEOTIDE SEQUENCE [LARGE SCALE GENOMIC DNA]</scope>
    <source>
        <strain evidence="16 17">J233</strain>
    </source>
</reference>
<dbReference type="GO" id="GO:0005524">
    <property type="term" value="F:ATP binding"/>
    <property type="evidence" value="ECO:0007669"/>
    <property type="project" value="UniProtKB-UniRule"/>
</dbReference>
<keyword evidence="13" id="KW-0444">Lipid biosynthesis</keyword>
<evidence type="ECO:0000313" key="17">
    <source>
        <dbReference type="Proteomes" id="UP000032740"/>
    </source>
</evidence>
<evidence type="ECO:0000256" key="11">
    <source>
        <dbReference type="ARBA" id="ARBA00048600"/>
    </source>
</evidence>
<dbReference type="PANTHER" id="PTHR48095:SF2">
    <property type="entry name" value="BIOTIN CARBOXYLASE, CHLOROPLASTIC"/>
    <property type="match status" value="1"/>
</dbReference>
<proteinExistence type="predicted"/>
<dbReference type="UniPathway" id="UPA00655">
    <property type="reaction ID" value="UER00711"/>
</dbReference>
<keyword evidence="13" id="KW-0276">Fatty acid metabolism</keyword>
<dbReference type="RefSeq" id="WP_030003562.1">
    <property type="nucleotide sequence ID" value="NC_022538.1"/>
</dbReference>
<evidence type="ECO:0000259" key="14">
    <source>
        <dbReference type="PROSITE" id="PS50975"/>
    </source>
</evidence>
<keyword evidence="17" id="KW-1185">Reference proteome</keyword>
<keyword evidence="8 12" id="KW-0067">ATP-binding</keyword>
<evidence type="ECO:0000256" key="8">
    <source>
        <dbReference type="ARBA" id="ARBA00022840"/>
    </source>
</evidence>
<dbReference type="FunFam" id="3.30.1490.20:FF:000003">
    <property type="entry name" value="acetyl-CoA carboxylase isoform X1"/>
    <property type="match status" value="1"/>
</dbReference>
<evidence type="ECO:0000256" key="12">
    <source>
        <dbReference type="PROSITE-ProRule" id="PRU00409"/>
    </source>
</evidence>
<comment type="catalytic activity">
    <reaction evidence="11 13">
        <text>N(6)-biotinyl-L-lysyl-[protein] + hydrogencarbonate + ATP = N(6)-carboxybiotinyl-L-lysyl-[protein] + ADP + phosphate + H(+)</text>
        <dbReference type="Rhea" id="RHEA:13501"/>
        <dbReference type="Rhea" id="RHEA-COMP:10505"/>
        <dbReference type="Rhea" id="RHEA-COMP:10506"/>
        <dbReference type="ChEBI" id="CHEBI:15378"/>
        <dbReference type="ChEBI" id="CHEBI:17544"/>
        <dbReference type="ChEBI" id="CHEBI:30616"/>
        <dbReference type="ChEBI" id="CHEBI:43474"/>
        <dbReference type="ChEBI" id="CHEBI:83144"/>
        <dbReference type="ChEBI" id="CHEBI:83145"/>
        <dbReference type="ChEBI" id="CHEBI:456216"/>
        <dbReference type="EC" id="6.3.4.14"/>
    </reaction>
</comment>